<evidence type="ECO:0000313" key="6">
    <source>
        <dbReference type="RefSeq" id="XP_025408454.1"/>
    </source>
</evidence>
<protein>
    <submittedName>
        <fullName evidence="5 6">CCR4-NOT transcription complex subunit 1-like</fullName>
    </submittedName>
</protein>
<dbReference type="GO" id="GO:0060090">
    <property type="term" value="F:molecular adaptor activity"/>
    <property type="evidence" value="ECO:0007669"/>
    <property type="project" value="TreeGrafter"/>
</dbReference>
<dbReference type="GO" id="GO:0017148">
    <property type="term" value="P:negative regulation of translation"/>
    <property type="evidence" value="ECO:0007669"/>
    <property type="project" value="InterPro"/>
</dbReference>
<dbReference type="GO" id="GO:0030015">
    <property type="term" value="C:CCR4-NOT core complex"/>
    <property type="evidence" value="ECO:0007669"/>
    <property type="project" value="InterPro"/>
</dbReference>
<name>A0A8B8FC52_9HEMI</name>
<evidence type="ECO:0000313" key="4">
    <source>
        <dbReference type="Proteomes" id="UP000694846"/>
    </source>
</evidence>
<dbReference type="PANTHER" id="PTHR13162:SF8">
    <property type="entry name" value="CCR4-NOT TRANSCRIPTION COMPLEX SUBUNIT 1"/>
    <property type="match status" value="1"/>
</dbReference>
<evidence type="ECO:0000259" key="2">
    <source>
        <dbReference type="Pfam" id="PF16415"/>
    </source>
</evidence>
<dbReference type="GO" id="GO:0000932">
    <property type="term" value="C:P-body"/>
    <property type="evidence" value="ECO:0007669"/>
    <property type="project" value="TreeGrafter"/>
</dbReference>
<dbReference type="Proteomes" id="UP000694846">
    <property type="component" value="Unplaced"/>
</dbReference>
<dbReference type="RefSeq" id="XP_025408454.1">
    <property type="nucleotide sequence ID" value="XM_025552669.1"/>
</dbReference>
<dbReference type="GeneID" id="112682154"/>
<feature type="compositionally biased region" description="Polar residues" evidence="1">
    <location>
        <begin position="26"/>
        <end position="39"/>
    </location>
</feature>
<evidence type="ECO:0000256" key="1">
    <source>
        <dbReference type="SAM" id="MobiDB-lite"/>
    </source>
</evidence>
<evidence type="ECO:0000259" key="3">
    <source>
        <dbReference type="Pfam" id="PF16417"/>
    </source>
</evidence>
<dbReference type="Gene3D" id="1.25.40.840">
    <property type="entry name" value="CCR4-NOT transcription complex subunit 1 TTP binding domain"/>
    <property type="match status" value="1"/>
</dbReference>
<dbReference type="Gene3D" id="1.25.40.180">
    <property type="match status" value="1"/>
</dbReference>
<dbReference type="InterPro" id="IPR038535">
    <property type="entry name" value="CNOT1_TTP_bind_sf"/>
</dbReference>
<reference evidence="5 6" key="1">
    <citation type="submission" date="2025-04" db="UniProtKB">
        <authorList>
            <consortium name="RefSeq"/>
        </authorList>
    </citation>
    <scope>IDENTIFICATION</scope>
    <source>
        <tissue evidence="5 6">Whole body</tissue>
    </source>
</reference>
<dbReference type="InterPro" id="IPR032193">
    <property type="entry name" value="CNOT1_TTP_bind"/>
</dbReference>
<organism evidence="4 6">
    <name type="scientific">Sipha flava</name>
    <name type="common">yellow sugarcane aphid</name>
    <dbReference type="NCBI Taxonomy" id="143950"/>
    <lineage>
        <taxon>Eukaryota</taxon>
        <taxon>Metazoa</taxon>
        <taxon>Ecdysozoa</taxon>
        <taxon>Arthropoda</taxon>
        <taxon>Hexapoda</taxon>
        <taxon>Insecta</taxon>
        <taxon>Pterygota</taxon>
        <taxon>Neoptera</taxon>
        <taxon>Paraneoptera</taxon>
        <taxon>Hemiptera</taxon>
        <taxon>Sternorrhyncha</taxon>
        <taxon>Aphidomorpha</taxon>
        <taxon>Aphidoidea</taxon>
        <taxon>Aphididae</taxon>
        <taxon>Sipha</taxon>
    </lineage>
</organism>
<dbReference type="InterPro" id="IPR040398">
    <property type="entry name" value="Not1"/>
</dbReference>
<dbReference type="InterPro" id="IPR032191">
    <property type="entry name" value="CNOT1_CAF1_bind"/>
</dbReference>
<sequence>MTSLLPRRATLARTTGKSPECGRGNGQSTEQGNATEQHNIVSTDPIFRRRELLALRTETVVTLVPKLSFSFVNVKDEALKCYEQIFDHRADLAHSVEKVLDTLTELKKSSVQHDRNVFDYVLKHLFSEIECFRTYTAEALNRCAHLFGGVIERGLITDPEALGKALAFVLDALKEHPYSEMYNFGTTALIRFRYRLWYCPQYCVSISKIPHFKTLPTGLIVHVERSVKARTQPSTKSADIKCLQESFVVTQPEERGATVTAEASAIDSKPAEIKSREQAVATVVPSSDASAGLAACAESVEGTIASLMALPFTPTKTPEDDYAEQIIITMTCLHELNIHGKFQHIKNRLNSHERMVWFAEFLVAHHVSRIRSNLGFYSRLMQYVGSDFLNGLILSETYRAIRGLLKNNDRGCKDELSNLSDFLGIITTTFNKCKPTEAADIQLVKQQVKAYTVKGRQYMYF</sequence>
<evidence type="ECO:0000313" key="5">
    <source>
        <dbReference type="RefSeq" id="XP_025408453.1"/>
    </source>
</evidence>
<accession>A0A8B8FC52</accession>
<feature type="region of interest" description="Disordered" evidence="1">
    <location>
        <begin position="1"/>
        <end position="39"/>
    </location>
</feature>
<dbReference type="OrthoDB" id="10655107at2759"/>
<proteinExistence type="predicted"/>
<dbReference type="Pfam" id="PF16417">
    <property type="entry name" value="CNOT1_TTP_bind"/>
    <property type="match status" value="1"/>
</dbReference>
<dbReference type="Pfam" id="PF16415">
    <property type="entry name" value="CNOT1_CAF1_bind"/>
    <property type="match status" value="1"/>
</dbReference>
<gene>
    <name evidence="5 6" type="primary">LOC112682154</name>
</gene>
<dbReference type="RefSeq" id="XP_025408453.1">
    <property type="nucleotide sequence ID" value="XM_025552668.1"/>
</dbReference>
<dbReference type="GO" id="GO:0000288">
    <property type="term" value="P:nuclear-transcribed mRNA catabolic process, deadenylation-dependent decay"/>
    <property type="evidence" value="ECO:0007669"/>
    <property type="project" value="TreeGrafter"/>
</dbReference>
<feature type="domain" description="CCR4-NOT transcription complex subunit 1 CAF1-binding" evidence="2">
    <location>
        <begin position="316"/>
        <end position="451"/>
    </location>
</feature>
<feature type="domain" description="CCR4-NOT transcription complex subunit 1 TTP binding" evidence="3">
    <location>
        <begin position="68"/>
        <end position="233"/>
    </location>
</feature>
<keyword evidence="4" id="KW-1185">Reference proteome</keyword>
<dbReference type="PANTHER" id="PTHR13162">
    <property type="entry name" value="CCR4-NOT TRANSCRIPTION COMPLEX"/>
    <property type="match status" value="1"/>
</dbReference>
<dbReference type="AlphaFoldDB" id="A0A8B8FC52"/>